<reference evidence="2" key="1">
    <citation type="submission" date="2022-12" db="EMBL/GenBank/DDBJ databases">
        <title>Draft genome sequence of the thermophilic strain Brevibacillus thermoruber HT42, isolated from Los Humeros, Puebla, Mexico, with biotechnological potential.</title>
        <authorList>
            <person name="Lara Sanchez J."/>
            <person name="Solis Palacios R."/>
            <person name="Bustos Baena A.S."/>
            <person name="Ruz Baez A.E."/>
            <person name="Espinosa Luna G."/>
            <person name="Oliart Ros R.M."/>
        </authorList>
    </citation>
    <scope>NUCLEOTIDE SEQUENCE</scope>
    <source>
        <strain evidence="2">HT42</strain>
    </source>
</reference>
<proteinExistence type="predicted"/>
<dbReference type="Gene3D" id="1.10.10.10">
    <property type="entry name" value="Winged helix-like DNA-binding domain superfamily/Winged helix DNA-binding domain"/>
    <property type="match status" value="1"/>
</dbReference>
<keyword evidence="3" id="KW-1185">Reference proteome</keyword>
<dbReference type="AlphaFoldDB" id="A0A9X3Z5C7"/>
<dbReference type="SUPFAM" id="SSF46785">
    <property type="entry name" value="Winged helix' DNA-binding domain"/>
    <property type="match status" value="1"/>
</dbReference>
<dbReference type="InterPro" id="IPR036388">
    <property type="entry name" value="WH-like_DNA-bd_sf"/>
</dbReference>
<accession>A0A9X3Z5C7</accession>
<dbReference type="InterPro" id="IPR036390">
    <property type="entry name" value="WH_DNA-bd_sf"/>
</dbReference>
<name>A0A9X3Z5C7_9BACL</name>
<dbReference type="Pfam" id="PF03551">
    <property type="entry name" value="PadR"/>
    <property type="match status" value="1"/>
</dbReference>
<dbReference type="RefSeq" id="WP_044900212.1">
    <property type="nucleotide sequence ID" value="NZ_JAPYYP010000033.1"/>
</dbReference>
<sequence length="167" mass="19741">MSVKYAILTLLSEAPRHRYDLKVSFERMVYHQWELNAGQIYTTIDRLVRDGLVEEARDGSSELKVYKISDKGKEDLSAWLLQPVEKTLLKDEFFFKLLCAKKLRFDSLHDMIKSQQELIIQTIFQLQRLRRSIDPTGDNEYILYLIEGKILHLEADMKWLTMFSHSL</sequence>
<comment type="caution">
    <text evidence="2">The sequence shown here is derived from an EMBL/GenBank/DDBJ whole genome shotgun (WGS) entry which is preliminary data.</text>
</comment>
<dbReference type="Proteomes" id="UP001151071">
    <property type="component" value="Unassembled WGS sequence"/>
</dbReference>
<protein>
    <submittedName>
        <fullName evidence="2">PadR family transcriptional regulator</fullName>
    </submittedName>
</protein>
<feature type="domain" description="Transcription regulator PadR N-terminal" evidence="1">
    <location>
        <begin position="7"/>
        <end position="77"/>
    </location>
</feature>
<gene>
    <name evidence="2" type="ORF">O3V59_19335</name>
</gene>
<evidence type="ECO:0000259" key="1">
    <source>
        <dbReference type="Pfam" id="PF03551"/>
    </source>
</evidence>
<dbReference type="InterPro" id="IPR005149">
    <property type="entry name" value="Tscrpt_reg_PadR_N"/>
</dbReference>
<evidence type="ECO:0000313" key="3">
    <source>
        <dbReference type="Proteomes" id="UP001151071"/>
    </source>
</evidence>
<organism evidence="2 3">
    <name type="scientific">Brevibacillus thermoruber</name>
    <dbReference type="NCBI Taxonomy" id="33942"/>
    <lineage>
        <taxon>Bacteria</taxon>
        <taxon>Bacillati</taxon>
        <taxon>Bacillota</taxon>
        <taxon>Bacilli</taxon>
        <taxon>Bacillales</taxon>
        <taxon>Paenibacillaceae</taxon>
        <taxon>Brevibacillus</taxon>
    </lineage>
</organism>
<evidence type="ECO:0000313" key="2">
    <source>
        <dbReference type="EMBL" id="MDA5110495.1"/>
    </source>
</evidence>
<dbReference type="PANTHER" id="PTHR43252:SF6">
    <property type="entry name" value="NEGATIVE TRANSCRIPTION REGULATOR PADR"/>
    <property type="match status" value="1"/>
</dbReference>
<dbReference type="PANTHER" id="PTHR43252">
    <property type="entry name" value="TRANSCRIPTIONAL REGULATOR YQJI"/>
    <property type="match status" value="1"/>
</dbReference>
<dbReference type="EMBL" id="JAPYYP010000033">
    <property type="protein sequence ID" value="MDA5110495.1"/>
    <property type="molecule type" value="Genomic_DNA"/>
</dbReference>